<proteinExistence type="predicted"/>
<sequence>MERSNNPNVVNLRKIFEMFQLINHIDEPTHILEGTLDLIVMSHNIAVGEAKVYPSGIYSNHGLVQMTKLFQFIYVGAFICGLGRSDITSCDPYSYCEGTKFPNKVPLAARLINCDLVPDPRDRCCLPQAKHVVCYGITVDGQYLSYDVESYPKTTDFSALCAAMARSQGHTPGKHSSAILANGGGDLVWRYGEWAEVQSGEQRIKNLACEIV</sequence>
<dbReference type="AlphaFoldDB" id="T1FU48"/>
<dbReference type="PANTHER" id="PTHR33776">
    <property type="entry name" value="ENDO/EXONUCLEASE/PHOSPHATASE DOMAIN-CONTAINING PROTEIN"/>
    <property type="match status" value="1"/>
</dbReference>
<dbReference type="Proteomes" id="UP000015101">
    <property type="component" value="Unassembled WGS sequence"/>
</dbReference>
<organism evidence="2 3">
    <name type="scientific">Helobdella robusta</name>
    <name type="common">Californian leech</name>
    <dbReference type="NCBI Taxonomy" id="6412"/>
    <lineage>
        <taxon>Eukaryota</taxon>
        <taxon>Metazoa</taxon>
        <taxon>Spiralia</taxon>
        <taxon>Lophotrochozoa</taxon>
        <taxon>Annelida</taxon>
        <taxon>Clitellata</taxon>
        <taxon>Hirudinea</taxon>
        <taxon>Rhynchobdellida</taxon>
        <taxon>Glossiphoniidae</taxon>
        <taxon>Helobdella</taxon>
    </lineage>
</organism>
<dbReference type="RefSeq" id="XP_009021602.1">
    <property type="nucleotide sequence ID" value="XM_009023354.1"/>
</dbReference>
<gene>
    <name evidence="2" type="primary">20212344</name>
    <name evidence="1" type="ORF">HELRODRAFT_192619</name>
</gene>
<dbReference type="KEGG" id="hro:HELRODRAFT_192619"/>
<dbReference type="InParanoid" id="T1FU48"/>
<reference evidence="1 3" key="2">
    <citation type="journal article" date="2013" name="Nature">
        <title>Insights into bilaterian evolution from three spiralian genomes.</title>
        <authorList>
            <person name="Simakov O."/>
            <person name="Marletaz F."/>
            <person name="Cho S.J."/>
            <person name="Edsinger-Gonzales E."/>
            <person name="Havlak P."/>
            <person name="Hellsten U."/>
            <person name="Kuo D.H."/>
            <person name="Larsson T."/>
            <person name="Lv J."/>
            <person name="Arendt D."/>
            <person name="Savage R."/>
            <person name="Osoegawa K."/>
            <person name="de Jong P."/>
            <person name="Grimwood J."/>
            <person name="Chapman J.A."/>
            <person name="Shapiro H."/>
            <person name="Aerts A."/>
            <person name="Otillar R.P."/>
            <person name="Terry A.Y."/>
            <person name="Boore J.L."/>
            <person name="Grigoriev I.V."/>
            <person name="Lindberg D.R."/>
            <person name="Seaver E.C."/>
            <person name="Weisblat D.A."/>
            <person name="Putnam N.H."/>
            <person name="Rokhsar D.S."/>
        </authorList>
    </citation>
    <scope>NUCLEOTIDE SEQUENCE</scope>
</reference>
<dbReference type="PANTHER" id="PTHR33776:SF3">
    <property type="entry name" value="PHD-TYPE DOMAIN-CONTAINING PROTEIN"/>
    <property type="match status" value="1"/>
</dbReference>
<evidence type="ECO:0000313" key="3">
    <source>
        <dbReference type="Proteomes" id="UP000015101"/>
    </source>
</evidence>
<evidence type="ECO:0000313" key="1">
    <source>
        <dbReference type="EMBL" id="ESO00168.1"/>
    </source>
</evidence>
<dbReference type="EnsemblMetazoa" id="HelroT192619">
    <property type="protein sequence ID" value="HelroP192619"/>
    <property type="gene ID" value="HelroG192619"/>
</dbReference>
<accession>T1FU48</accession>
<protein>
    <submittedName>
        <fullName evidence="1 2">Uncharacterized protein</fullName>
    </submittedName>
</protein>
<dbReference type="GeneID" id="20212344"/>
<dbReference type="OrthoDB" id="10470108at2759"/>
<reference evidence="2" key="3">
    <citation type="submission" date="2015-06" db="UniProtKB">
        <authorList>
            <consortium name="EnsemblMetazoa"/>
        </authorList>
    </citation>
    <scope>IDENTIFICATION</scope>
</reference>
<dbReference type="EMBL" id="KB096983">
    <property type="protein sequence ID" value="ESO00168.1"/>
    <property type="molecule type" value="Genomic_DNA"/>
</dbReference>
<evidence type="ECO:0000313" key="2">
    <source>
        <dbReference type="EnsemblMetazoa" id="HelroP192619"/>
    </source>
</evidence>
<name>T1FU48_HELRO</name>
<reference evidence="3" key="1">
    <citation type="submission" date="2012-12" db="EMBL/GenBank/DDBJ databases">
        <authorList>
            <person name="Hellsten U."/>
            <person name="Grimwood J."/>
            <person name="Chapman J.A."/>
            <person name="Shapiro H."/>
            <person name="Aerts A."/>
            <person name="Otillar R.P."/>
            <person name="Terry A.Y."/>
            <person name="Boore J.L."/>
            <person name="Simakov O."/>
            <person name="Marletaz F."/>
            <person name="Cho S.-J."/>
            <person name="Edsinger-Gonzales E."/>
            <person name="Havlak P."/>
            <person name="Kuo D.-H."/>
            <person name="Larsson T."/>
            <person name="Lv J."/>
            <person name="Arendt D."/>
            <person name="Savage R."/>
            <person name="Osoegawa K."/>
            <person name="de Jong P."/>
            <person name="Lindberg D.R."/>
            <person name="Seaver E.C."/>
            <person name="Weisblat D.A."/>
            <person name="Putnam N.H."/>
            <person name="Grigoriev I.V."/>
            <person name="Rokhsar D.S."/>
        </authorList>
    </citation>
    <scope>NUCLEOTIDE SEQUENCE</scope>
</reference>
<dbReference type="CTD" id="20212344"/>
<dbReference type="HOGENOM" id="CLU_1300891_0_0_1"/>
<dbReference type="EMBL" id="AMQM01005502">
    <property type="status" value="NOT_ANNOTATED_CDS"/>
    <property type="molecule type" value="Genomic_DNA"/>
</dbReference>
<keyword evidence="3" id="KW-1185">Reference proteome</keyword>